<keyword evidence="1" id="KW-0812">Transmembrane</keyword>
<accession>A0A7Y0F2R8</accession>
<protein>
    <submittedName>
        <fullName evidence="2">Uncharacterized protein</fullName>
    </submittedName>
</protein>
<dbReference type="Proteomes" id="UP000588277">
    <property type="component" value="Unassembled WGS sequence"/>
</dbReference>
<sequence length="139" mass="16066">MYPTFYVNIVLVYGLLLGMIAFWYASVDRDPDHFLPLLRAYTAMTVEERGRFDPAKIRRTIKDYFLLLGVCVTVMVTDIVIAWKPLDIISTVLFIMWMICLLLLKYTDVPLMLFCRRDDDMTNATDAATPDVSRRATGR</sequence>
<comment type="caution">
    <text evidence="2">The sequence shown here is derived from an EMBL/GenBank/DDBJ whole genome shotgun (WGS) entry which is preliminary data.</text>
</comment>
<dbReference type="AlphaFoldDB" id="A0A7Y0F2R8"/>
<evidence type="ECO:0000313" key="2">
    <source>
        <dbReference type="EMBL" id="NMN00976.1"/>
    </source>
</evidence>
<evidence type="ECO:0000256" key="1">
    <source>
        <dbReference type="SAM" id="Phobius"/>
    </source>
</evidence>
<keyword evidence="1" id="KW-1133">Transmembrane helix</keyword>
<organism evidence="2 3">
    <name type="scientific">Bifidobacterium moraviense</name>
    <dbReference type="NCBI Taxonomy" id="2675323"/>
    <lineage>
        <taxon>Bacteria</taxon>
        <taxon>Bacillati</taxon>
        <taxon>Actinomycetota</taxon>
        <taxon>Actinomycetes</taxon>
        <taxon>Bifidobacteriales</taxon>
        <taxon>Bifidobacteriaceae</taxon>
        <taxon>Bifidobacterium</taxon>
    </lineage>
</organism>
<proteinExistence type="predicted"/>
<feature type="transmembrane region" description="Helical" evidence="1">
    <location>
        <begin position="6"/>
        <end position="25"/>
    </location>
</feature>
<dbReference type="EMBL" id="JAAIIH010000013">
    <property type="protein sequence ID" value="NMN00976.1"/>
    <property type="molecule type" value="Genomic_DNA"/>
</dbReference>
<reference evidence="2 3" key="1">
    <citation type="submission" date="2020-02" db="EMBL/GenBank/DDBJ databases">
        <title>Characterization of phylogenetic diversity of novel bifidobacterial species isolated in Czech ZOOs.</title>
        <authorList>
            <person name="Lugli G.A."/>
            <person name="Vera N.B."/>
            <person name="Ventura M."/>
        </authorList>
    </citation>
    <scope>NUCLEOTIDE SEQUENCE [LARGE SCALE GENOMIC DNA]</scope>
    <source>
        <strain evidence="2 3">DSM 109958</strain>
    </source>
</reference>
<feature type="transmembrane region" description="Helical" evidence="1">
    <location>
        <begin position="88"/>
        <end position="107"/>
    </location>
</feature>
<gene>
    <name evidence="2" type="ORF">G1C96_1558</name>
</gene>
<feature type="transmembrane region" description="Helical" evidence="1">
    <location>
        <begin position="64"/>
        <end position="82"/>
    </location>
</feature>
<dbReference type="RefSeq" id="WP_169276059.1">
    <property type="nucleotide sequence ID" value="NZ_JAAIIH010000013.1"/>
</dbReference>
<keyword evidence="3" id="KW-1185">Reference proteome</keyword>
<evidence type="ECO:0000313" key="3">
    <source>
        <dbReference type="Proteomes" id="UP000588277"/>
    </source>
</evidence>
<keyword evidence="1" id="KW-0472">Membrane</keyword>
<name>A0A7Y0F2R8_9BIFI</name>